<dbReference type="EMBL" id="JAGDFM010001779">
    <property type="protein sequence ID" value="KAG7375115.1"/>
    <property type="molecule type" value="Genomic_DNA"/>
</dbReference>
<protein>
    <recommendedName>
        <fullName evidence="3">Ankyrin repeat protein</fullName>
    </recommendedName>
</protein>
<name>A0A8T1V200_9STRA</name>
<accession>A0A8T1V200</accession>
<dbReference type="Proteomes" id="UP000694044">
    <property type="component" value="Unassembled WGS sequence"/>
</dbReference>
<evidence type="ECO:0008006" key="3">
    <source>
        <dbReference type="Google" id="ProtNLM"/>
    </source>
</evidence>
<keyword evidence="2" id="KW-1185">Reference proteome</keyword>
<proteinExistence type="predicted"/>
<evidence type="ECO:0000313" key="1">
    <source>
        <dbReference type="EMBL" id="KAG7375115.1"/>
    </source>
</evidence>
<gene>
    <name evidence="1" type="ORF">PHYPSEUDO_003718</name>
</gene>
<organism evidence="1 2">
    <name type="scientific">Phytophthora pseudosyringae</name>
    <dbReference type="NCBI Taxonomy" id="221518"/>
    <lineage>
        <taxon>Eukaryota</taxon>
        <taxon>Sar</taxon>
        <taxon>Stramenopiles</taxon>
        <taxon>Oomycota</taxon>
        <taxon>Peronosporomycetes</taxon>
        <taxon>Peronosporales</taxon>
        <taxon>Peronosporaceae</taxon>
        <taxon>Phytophthora</taxon>
    </lineage>
</organism>
<comment type="caution">
    <text evidence="1">The sequence shown here is derived from an EMBL/GenBank/DDBJ whole genome shotgun (WGS) entry which is preliminary data.</text>
</comment>
<dbReference type="AlphaFoldDB" id="A0A8T1V200"/>
<sequence>MNHEIYLYSNAQESTSSLVKVLEELPSTRIVKLLRTREQISRESFIRVFQDATRFILKSRHLSYDKRERISLIAILCKEGCVPLDVDENTFQVAAPKRSFPLVKVLLNDSRLSSAFITENLVSAVERGHVGMADTLYKKLRTSCDLIVEEFIKAATDGNIELIKYLSVKREINRETRLTALASAAMNGRDEVVKALKGL</sequence>
<evidence type="ECO:0000313" key="2">
    <source>
        <dbReference type="Proteomes" id="UP000694044"/>
    </source>
</evidence>
<reference evidence="1" key="1">
    <citation type="submission" date="2021-02" db="EMBL/GenBank/DDBJ databases">
        <authorList>
            <person name="Palmer J.M."/>
        </authorList>
    </citation>
    <scope>NUCLEOTIDE SEQUENCE</scope>
    <source>
        <strain evidence="1">SCRP734</strain>
    </source>
</reference>